<feature type="transmembrane region" description="Helical" evidence="7">
    <location>
        <begin position="180"/>
        <end position="199"/>
    </location>
</feature>
<feature type="domain" description="Concentrative nucleoside transporter C-terminal" evidence="9">
    <location>
        <begin position="213"/>
        <end position="425"/>
    </location>
</feature>
<sequence length="432" mass="45644">MDLFDQLRGVFGIAVLLSIAWAISEDRSGRPGWRWITGALVLQGALALVIVRVPFVWDLMAYANEGVSAIERATLDGSSYMFGYLGGAPLPFELKEGGDAPLIIAFQILPLVIVFSALAAVLWHWGVLKWLVNGLSFLLRRTLGVSGVVGLSGGANMFLGVVESPLVVRAYFAKMSRAELFQVMVLAMSTISGAILILYATTLRDTVDDAVGHMISASLVSLPAALLIAKLMVPGRPDDTATETGPEAGAEGEDVSLKYDSSIDAIVKGTMDGMQLFLAVIAVIIVVFALVSLTDQILALLPLVGEEPLTLKRIFGWLFAPLMWAIGVPWAEAQAAGGIMGTKAILNEYVAYLELAALPEGTFSPRSLLIVTYAVCGVANLASVGLLVSTIGTLCPERRAEAAGLGMKSWIAGNIATAMTGAWIGLVTFGSV</sequence>
<feature type="domain" description="Nucleoside transporter/FeoB GTPase Gate" evidence="10">
    <location>
        <begin position="106"/>
        <end position="203"/>
    </location>
</feature>
<evidence type="ECO:0000256" key="4">
    <source>
        <dbReference type="ARBA" id="ARBA00022692"/>
    </source>
</evidence>
<dbReference type="PANTHER" id="PTHR10590:SF4">
    <property type="entry name" value="SOLUTE CARRIER FAMILY 28 MEMBER 3"/>
    <property type="match status" value="1"/>
</dbReference>
<feature type="transmembrane region" description="Helical" evidence="7">
    <location>
        <begin position="211"/>
        <end position="229"/>
    </location>
</feature>
<dbReference type="Pfam" id="PF07662">
    <property type="entry name" value="Nucleos_tra2_C"/>
    <property type="match status" value="1"/>
</dbReference>
<dbReference type="InterPro" id="IPR002668">
    <property type="entry name" value="CNT_N_dom"/>
</dbReference>
<evidence type="ECO:0000313" key="11">
    <source>
        <dbReference type="EMBL" id="TRD11979.1"/>
    </source>
</evidence>
<dbReference type="AlphaFoldDB" id="A0A547PCW5"/>
<dbReference type="Pfam" id="PF01773">
    <property type="entry name" value="Nucleos_tra2_N"/>
    <property type="match status" value="1"/>
</dbReference>
<dbReference type="EMBL" id="VHJK01000001">
    <property type="protein sequence ID" value="TRD11979.1"/>
    <property type="molecule type" value="Genomic_DNA"/>
</dbReference>
<evidence type="ECO:0000259" key="9">
    <source>
        <dbReference type="Pfam" id="PF07662"/>
    </source>
</evidence>
<keyword evidence="12" id="KW-1185">Reference proteome</keyword>
<keyword evidence="6 7" id="KW-0472">Membrane</keyword>
<dbReference type="PANTHER" id="PTHR10590">
    <property type="entry name" value="SODIUM/NUCLEOSIDE COTRANSPORTER"/>
    <property type="match status" value="1"/>
</dbReference>
<comment type="subcellular location">
    <subcellularLocation>
        <location evidence="1">Cell membrane</location>
        <topology evidence="1">Multi-pass membrane protein</topology>
    </subcellularLocation>
</comment>
<name>A0A547PCW5_9SPHN</name>
<dbReference type="OrthoDB" id="9766455at2"/>
<dbReference type="Pfam" id="PF07670">
    <property type="entry name" value="Gate"/>
    <property type="match status" value="1"/>
</dbReference>
<dbReference type="GO" id="GO:0005886">
    <property type="term" value="C:plasma membrane"/>
    <property type="evidence" value="ECO:0007669"/>
    <property type="project" value="UniProtKB-SubCell"/>
</dbReference>
<evidence type="ECO:0000256" key="1">
    <source>
        <dbReference type="ARBA" id="ARBA00004651"/>
    </source>
</evidence>
<feature type="transmembrane region" description="Helical" evidence="7">
    <location>
        <begin position="6"/>
        <end position="23"/>
    </location>
</feature>
<proteinExistence type="inferred from homology"/>
<keyword evidence="3" id="KW-1003">Cell membrane</keyword>
<dbReference type="GO" id="GO:0015293">
    <property type="term" value="F:symporter activity"/>
    <property type="evidence" value="ECO:0007669"/>
    <property type="project" value="TreeGrafter"/>
</dbReference>
<evidence type="ECO:0000256" key="7">
    <source>
        <dbReference type="SAM" id="Phobius"/>
    </source>
</evidence>
<dbReference type="InterPro" id="IPR011657">
    <property type="entry name" value="CNT_C_dom"/>
</dbReference>
<comment type="similarity">
    <text evidence="2">Belongs to the concentrative nucleoside transporter (CNT) (TC 2.A.41) family.</text>
</comment>
<reference evidence="11 12" key="1">
    <citation type="submission" date="2019-06" db="EMBL/GenBank/DDBJ databases">
        <title>Erythrobacter insulae sp. nov., isolated from a tidal flat.</title>
        <authorList>
            <person name="Yoon J.-H."/>
        </authorList>
    </citation>
    <scope>NUCLEOTIDE SEQUENCE [LARGE SCALE GENOMIC DNA]</scope>
    <source>
        <strain evidence="11 12">JBTF-M21</strain>
    </source>
</reference>
<dbReference type="RefSeq" id="WP_142788252.1">
    <property type="nucleotide sequence ID" value="NZ_VHJK01000001.1"/>
</dbReference>
<dbReference type="GO" id="GO:0005337">
    <property type="term" value="F:nucleoside transmembrane transporter activity"/>
    <property type="evidence" value="ECO:0007669"/>
    <property type="project" value="InterPro"/>
</dbReference>
<evidence type="ECO:0000313" key="12">
    <source>
        <dbReference type="Proteomes" id="UP000316343"/>
    </source>
</evidence>
<feature type="transmembrane region" description="Helical" evidence="7">
    <location>
        <begin position="145"/>
        <end position="168"/>
    </location>
</feature>
<dbReference type="InterPro" id="IPR008276">
    <property type="entry name" value="C_nuclsd_transpt"/>
</dbReference>
<dbReference type="InterPro" id="IPR011642">
    <property type="entry name" value="Gate_dom"/>
</dbReference>
<feature type="transmembrane region" description="Helical" evidence="7">
    <location>
        <begin position="314"/>
        <end position="331"/>
    </location>
</feature>
<evidence type="ECO:0000259" key="8">
    <source>
        <dbReference type="Pfam" id="PF01773"/>
    </source>
</evidence>
<keyword evidence="5 7" id="KW-1133">Transmembrane helix</keyword>
<keyword evidence="4 7" id="KW-0812">Transmembrane</keyword>
<feature type="transmembrane region" description="Helical" evidence="7">
    <location>
        <begin position="101"/>
        <end position="125"/>
    </location>
</feature>
<dbReference type="Proteomes" id="UP000316343">
    <property type="component" value="Unassembled WGS sequence"/>
</dbReference>
<evidence type="ECO:0000256" key="2">
    <source>
        <dbReference type="ARBA" id="ARBA00009033"/>
    </source>
</evidence>
<feature type="transmembrane region" description="Helical" evidence="7">
    <location>
        <begin position="368"/>
        <end position="391"/>
    </location>
</feature>
<protein>
    <submittedName>
        <fullName evidence="11">Nucleoside:proton symporter</fullName>
    </submittedName>
</protein>
<feature type="domain" description="Concentrative nucleoside transporter N-terminal" evidence="8">
    <location>
        <begin position="11"/>
        <end position="85"/>
    </location>
</feature>
<evidence type="ECO:0000256" key="6">
    <source>
        <dbReference type="ARBA" id="ARBA00023136"/>
    </source>
</evidence>
<evidence type="ECO:0000259" key="10">
    <source>
        <dbReference type="Pfam" id="PF07670"/>
    </source>
</evidence>
<gene>
    <name evidence="11" type="ORF">FGU71_08985</name>
</gene>
<feature type="transmembrane region" description="Helical" evidence="7">
    <location>
        <begin position="276"/>
        <end position="294"/>
    </location>
</feature>
<evidence type="ECO:0000256" key="3">
    <source>
        <dbReference type="ARBA" id="ARBA00022475"/>
    </source>
</evidence>
<comment type="caution">
    <text evidence="11">The sequence shown here is derived from an EMBL/GenBank/DDBJ whole genome shotgun (WGS) entry which is preliminary data.</text>
</comment>
<feature type="transmembrane region" description="Helical" evidence="7">
    <location>
        <begin position="35"/>
        <end position="57"/>
    </location>
</feature>
<evidence type="ECO:0000256" key="5">
    <source>
        <dbReference type="ARBA" id="ARBA00022989"/>
    </source>
</evidence>
<feature type="transmembrane region" description="Helical" evidence="7">
    <location>
        <begin position="411"/>
        <end position="429"/>
    </location>
</feature>
<accession>A0A547PCW5</accession>
<organism evidence="11 12">
    <name type="scientific">Erythrobacter insulae</name>
    <dbReference type="NCBI Taxonomy" id="2584124"/>
    <lineage>
        <taxon>Bacteria</taxon>
        <taxon>Pseudomonadati</taxon>
        <taxon>Pseudomonadota</taxon>
        <taxon>Alphaproteobacteria</taxon>
        <taxon>Sphingomonadales</taxon>
        <taxon>Erythrobacteraceae</taxon>
        <taxon>Erythrobacter/Porphyrobacter group</taxon>
        <taxon>Erythrobacter</taxon>
    </lineage>
</organism>